<dbReference type="PROSITE" id="PS51186">
    <property type="entry name" value="GNAT"/>
    <property type="match status" value="1"/>
</dbReference>
<dbReference type="Proteomes" id="UP000198615">
    <property type="component" value="Unassembled WGS sequence"/>
</dbReference>
<protein>
    <submittedName>
        <fullName evidence="4">L-amino acid N-acyltransferase YncA</fullName>
    </submittedName>
</protein>
<sequence length="162" mass="18103">MTLETVRSKPAGLPSTDLPPIVFIPAGAEDIDRLVDLKVAVMRGELERLGRYTPERAREKFVARFSPERTRLIDLDGRFAGCVTVTDHGAHVEIEHLYLTPACHGSGLGSRIMGVLMDEARALGKPIRLTVLNGSPANRFYQRLGFVETERDPIDIQYFWTP</sequence>
<dbReference type="OrthoDB" id="7585366at2"/>
<comment type="caution">
    <text evidence="4">The sequence shown here is derived from an EMBL/GenBank/DDBJ whole genome shotgun (WGS) entry which is preliminary data.</text>
</comment>
<dbReference type="SUPFAM" id="SSF55729">
    <property type="entry name" value="Acyl-CoA N-acyltransferases (Nat)"/>
    <property type="match status" value="1"/>
</dbReference>
<accession>A0A8G2F2P5</accession>
<keyword evidence="5" id="KW-1185">Reference proteome</keyword>
<evidence type="ECO:0000256" key="2">
    <source>
        <dbReference type="ARBA" id="ARBA00023315"/>
    </source>
</evidence>
<evidence type="ECO:0000313" key="4">
    <source>
        <dbReference type="EMBL" id="SDF62525.1"/>
    </source>
</evidence>
<dbReference type="EMBL" id="FNBW01000005">
    <property type="protein sequence ID" value="SDF62525.1"/>
    <property type="molecule type" value="Genomic_DNA"/>
</dbReference>
<evidence type="ECO:0000313" key="5">
    <source>
        <dbReference type="Proteomes" id="UP000198615"/>
    </source>
</evidence>
<dbReference type="GO" id="GO:0016747">
    <property type="term" value="F:acyltransferase activity, transferring groups other than amino-acyl groups"/>
    <property type="evidence" value="ECO:0007669"/>
    <property type="project" value="InterPro"/>
</dbReference>
<proteinExistence type="predicted"/>
<keyword evidence="1 4" id="KW-0808">Transferase</keyword>
<dbReference type="InterPro" id="IPR016181">
    <property type="entry name" value="Acyl_CoA_acyltransferase"/>
</dbReference>
<dbReference type="Gene3D" id="3.40.630.30">
    <property type="match status" value="1"/>
</dbReference>
<evidence type="ECO:0000256" key="1">
    <source>
        <dbReference type="ARBA" id="ARBA00022679"/>
    </source>
</evidence>
<reference evidence="4 5" key="1">
    <citation type="submission" date="2016-10" db="EMBL/GenBank/DDBJ databases">
        <authorList>
            <person name="Varghese N."/>
            <person name="Submissions S."/>
        </authorList>
    </citation>
    <scope>NUCLEOTIDE SEQUENCE [LARGE SCALE GENOMIC DNA]</scope>
    <source>
        <strain evidence="4 5">DSM 18839</strain>
    </source>
</reference>
<gene>
    <name evidence="4" type="ORF">SAMN05660686_01820</name>
</gene>
<dbReference type="PANTHER" id="PTHR43877:SF2">
    <property type="entry name" value="AMINOALKYLPHOSPHONATE N-ACETYLTRANSFERASE-RELATED"/>
    <property type="match status" value="1"/>
</dbReference>
<organism evidence="4 5">
    <name type="scientific">Thalassobaculum litoreum DSM 18839</name>
    <dbReference type="NCBI Taxonomy" id="1123362"/>
    <lineage>
        <taxon>Bacteria</taxon>
        <taxon>Pseudomonadati</taxon>
        <taxon>Pseudomonadota</taxon>
        <taxon>Alphaproteobacteria</taxon>
        <taxon>Rhodospirillales</taxon>
        <taxon>Thalassobaculaceae</taxon>
        <taxon>Thalassobaculum</taxon>
    </lineage>
</organism>
<feature type="domain" description="N-acetyltransferase" evidence="3">
    <location>
        <begin position="21"/>
        <end position="162"/>
    </location>
</feature>
<name>A0A8G2F2P5_9PROT</name>
<dbReference type="PANTHER" id="PTHR43877">
    <property type="entry name" value="AMINOALKYLPHOSPHONATE N-ACETYLTRANSFERASE-RELATED-RELATED"/>
    <property type="match status" value="1"/>
</dbReference>
<dbReference type="InterPro" id="IPR000182">
    <property type="entry name" value="GNAT_dom"/>
</dbReference>
<dbReference type="Pfam" id="PF00583">
    <property type="entry name" value="Acetyltransf_1"/>
    <property type="match status" value="1"/>
</dbReference>
<dbReference type="RefSeq" id="WP_093149754.1">
    <property type="nucleotide sequence ID" value="NZ_FNBW01000005.1"/>
</dbReference>
<dbReference type="InterPro" id="IPR050832">
    <property type="entry name" value="Bact_Acetyltransf"/>
</dbReference>
<evidence type="ECO:0000259" key="3">
    <source>
        <dbReference type="PROSITE" id="PS51186"/>
    </source>
</evidence>
<dbReference type="CDD" id="cd04301">
    <property type="entry name" value="NAT_SF"/>
    <property type="match status" value="1"/>
</dbReference>
<dbReference type="AlphaFoldDB" id="A0A8G2F2P5"/>
<keyword evidence="2 4" id="KW-0012">Acyltransferase</keyword>